<evidence type="ECO:0000313" key="4">
    <source>
        <dbReference type="Proteomes" id="UP000075787"/>
    </source>
</evidence>
<feature type="signal peptide" evidence="2">
    <location>
        <begin position="1"/>
        <end position="19"/>
    </location>
</feature>
<feature type="region of interest" description="Disordered" evidence="1">
    <location>
        <begin position="170"/>
        <end position="209"/>
    </location>
</feature>
<keyword evidence="2" id="KW-0732">Signal</keyword>
<evidence type="ECO:0000313" key="3">
    <source>
        <dbReference type="EMBL" id="KYO55328.1"/>
    </source>
</evidence>
<evidence type="ECO:0008006" key="5">
    <source>
        <dbReference type="Google" id="ProtNLM"/>
    </source>
</evidence>
<proteinExistence type="predicted"/>
<dbReference type="EMBL" id="LPZR01000067">
    <property type="protein sequence ID" value="KYO55328.1"/>
    <property type="molecule type" value="Genomic_DNA"/>
</dbReference>
<sequence length="222" mass="22923">MTGCVVAAMLWSWSGAALAVSISHGESRFGLTMDVASYQRNGLPVVRISDVDHRSDLYGPMMPGDYLFRIGTAHVQNAAHAAHLIDSLPRGQATRIYFLDASDGLRPKYYDAQGIPPAPPPRMTAPAAGPTQKKDVAGTEESGFCDDNPLICVGLILGGLALVGGALSGPSGGGGSSGGSSSYDDYEPGRGTSSYTPPPPAPEPRSYGLYGNCPMPGAGYGC</sequence>
<reference evidence="3 4" key="1">
    <citation type="submission" date="2015-12" db="EMBL/GenBank/DDBJ databases">
        <title>Genome sequence of Tistrella mobilis MCCC 1A02139.</title>
        <authorList>
            <person name="Lu L."/>
            <person name="Lai Q."/>
            <person name="Shao Z."/>
            <person name="Qian P."/>
        </authorList>
    </citation>
    <scope>NUCLEOTIDE SEQUENCE [LARGE SCALE GENOMIC DNA]</scope>
    <source>
        <strain evidence="3 4">MCCC 1A02139</strain>
    </source>
</reference>
<gene>
    <name evidence="3" type="ORF">AUP44_23850</name>
</gene>
<evidence type="ECO:0000256" key="1">
    <source>
        <dbReference type="SAM" id="MobiDB-lite"/>
    </source>
</evidence>
<evidence type="ECO:0000256" key="2">
    <source>
        <dbReference type="SAM" id="SignalP"/>
    </source>
</evidence>
<feature type="chain" id="PRO_5007826183" description="PDZ domain-containing protein" evidence="2">
    <location>
        <begin position="20"/>
        <end position="222"/>
    </location>
</feature>
<protein>
    <recommendedName>
        <fullName evidence="5">PDZ domain-containing protein</fullName>
    </recommendedName>
</protein>
<name>A0A161R6F1_9PROT</name>
<organism evidence="3 4">
    <name type="scientific">Tistrella mobilis</name>
    <dbReference type="NCBI Taxonomy" id="171437"/>
    <lineage>
        <taxon>Bacteria</taxon>
        <taxon>Pseudomonadati</taxon>
        <taxon>Pseudomonadota</taxon>
        <taxon>Alphaproteobacteria</taxon>
        <taxon>Geminicoccales</taxon>
        <taxon>Geminicoccaceae</taxon>
        <taxon>Tistrella</taxon>
    </lineage>
</organism>
<dbReference type="AlphaFoldDB" id="A0A161R6F1"/>
<dbReference type="Proteomes" id="UP000075787">
    <property type="component" value="Unassembled WGS sequence"/>
</dbReference>
<accession>A0A161R6F1</accession>
<comment type="caution">
    <text evidence="3">The sequence shown here is derived from an EMBL/GenBank/DDBJ whole genome shotgun (WGS) entry which is preliminary data.</text>
</comment>
<feature type="region of interest" description="Disordered" evidence="1">
    <location>
        <begin position="114"/>
        <end position="140"/>
    </location>
</feature>